<evidence type="ECO:0000313" key="2">
    <source>
        <dbReference type="Proteomes" id="UP000464178"/>
    </source>
</evidence>
<gene>
    <name evidence="1" type="ORF">SOIL9_44140</name>
</gene>
<evidence type="ECO:0000313" key="1">
    <source>
        <dbReference type="EMBL" id="VTR93300.1"/>
    </source>
</evidence>
<dbReference type="KEGG" id="gms:SOIL9_44140"/>
<protein>
    <submittedName>
        <fullName evidence="1">Uncharacterized protein</fullName>
    </submittedName>
</protein>
<accession>A0A6P2D1N9</accession>
<dbReference type="Proteomes" id="UP000464178">
    <property type="component" value="Chromosome"/>
</dbReference>
<proteinExistence type="predicted"/>
<reference evidence="1 2" key="1">
    <citation type="submission" date="2019-05" db="EMBL/GenBank/DDBJ databases">
        <authorList>
            <consortium name="Science for Life Laboratories"/>
        </authorList>
    </citation>
    <scope>NUCLEOTIDE SEQUENCE [LARGE SCALE GENOMIC DNA]</scope>
    <source>
        <strain evidence="1">Soil9</strain>
    </source>
</reference>
<sequence>MTEAEWLGQAQPRVMLAFVCPRTSDRKLRLFGCAEFRLQLRPPEDICDEYGYGILRVTERYADGQITADELAQANERVRGDERDFYPSIAWFVSSDDVFLRGAAPRYLGRNSDIIRCVFGNPFRSITFLPDWRTSTAVTLAAQMYESRDFGAMPILGDALQDAGCDNEDVLNHCREPGVHVRGCWVADLVLGKE</sequence>
<dbReference type="AlphaFoldDB" id="A0A6P2D1N9"/>
<name>A0A6P2D1N9_9BACT</name>
<organism evidence="1 2">
    <name type="scientific">Gemmata massiliana</name>
    <dbReference type="NCBI Taxonomy" id="1210884"/>
    <lineage>
        <taxon>Bacteria</taxon>
        <taxon>Pseudomonadati</taxon>
        <taxon>Planctomycetota</taxon>
        <taxon>Planctomycetia</taxon>
        <taxon>Gemmatales</taxon>
        <taxon>Gemmataceae</taxon>
        <taxon>Gemmata</taxon>
    </lineage>
</organism>
<dbReference type="RefSeq" id="WP_232069628.1">
    <property type="nucleotide sequence ID" value="NZ_LR593886.1"/>
</dbReference>
<dbReference type="EMBL" id="LR593886">
    <property type="protein sequence ID" value="VTR93300.1"/>
    <property type="molecule type" value="Genomic_DNA"/>
</dbReference>
<keyword evidence="2" id="KW-1185">Reference proteome</keyword>